<reference evidence="16 17" key="1">
    <citation type="journal article" date="2022" name="Nat. Ecol. Evol.">
        <title>A masculinizing supergene underlies an exaggerated male reproductive morph in a spider.</title>
        <authorList>
            <person name="Hendrickx F."/>
            <person name="De Corte Z."/>
            <person name="Sonet G."/>
            <person name="Van Belleghem S.M."/>
            <person name="Kostlbacher S."/>
            <person name="Vangestel C."/>
        </authorList>
    </citation>
    <scope>NUCLEOTIDE SEQUENCE [LARGE SCALE GENOMIC DNA]</scope>
    <source>
        <strain evidence="16">W744_W776</strain>
    </source>
</reference>
<dbReference type="InterPro" id="IPR017907">
    <property type="entry name" value="Znf_RING_CS"/>
</dbReference>
<dbReference type="GO" id="GO:0051865">
    <property type="term" value="P:protein autoubiquitination"/>
    <property type="evidence" value="ECO:0007669"/>
    <property type="project" value="UniProtKB-UniRule"/>
</dbReference>
<keyword evidence="6" id="KW-0879">Wnt signaling pathway</keyword>
<dbReference type="SMART" id="SM00184">
    <property type="entry name" value="RING"/>
    <property type="match status" value="1"/>
</dbReference>
<keyword evidence="5 12" id="KW-0808">Transferase</keyword>
<dbReference type="GO" id="GO:0008270">
    <property type="term" value="F:zinc ion binding"/>
    <property type="evidence" value="ECO:0007669"/>
    <property type="project" value="UniProtKB-UniRule"/>
</dbReference>
<comment type="pathway">
    <text evidence="3 12">Protein modification; protein ubiquitination.</text>
</comment>
<comment type="catalytic activity">
    <reaction evidence="1 12">
        <text>S-ubiquitinyl-[E2 ubiquitin-conjugating enzyme]-L-cysteine + [acceptor protein]-L-lysine = [E2 ubiquitin-conjugating enzyme]-L-cysteine + N(6)-ubiquitinyl-[acceptor protein]-L-lysine.</text>
        <dbReference type="EC" id="2.3.2.27"/>
    </reaction>
</comment>
<dbReference type="InterPro" id="IPR018123">
    <property type="entry name" value="WWE-dom_subgr"/>
</dbReference>
<dbReference type="GO" id="GO:0072572">
    <property type="term" value="F:poly-ADP-D-ribose binding"/>
    <property type="evidence" value="ECO:0007669"/>
    <property type="project" value="UniProtKB-UniRule"/>
</dbReference>
<evidence type="ECO:0000256" key="11">
    <source>
        <dbReference type="PROSITE-ProRule" id="PRU00175"/>
    </source>
</evidence>
<evidence type="ECO:0000313" key="16">
    <source>
        <dbReference type="EMBL" id="KAG8196792.1"/>
    </source>
</evidence>
<dbReference type="GO" id="GO:0005829">
    <property type="term" value="C:cytosol"/>
    <property type="evidence" value="ECO:0007669"/>
    <property type="project" value="UniProtKB-SubCell"/>
</dbReference>
<dbReference type="SUPFAM" id="SSF57850">
    <property type="entry name" value="RING/U-box"/>
    <property type="match status" value="1"/>
</dbReference>
<evidence type="ECO:0000259" key="14">
    <source>
        <dbReference type="PROSITE" id="PS50089"/>
    </source>
</evidence>
<evidence type="ECO:0000259" key="15">
    <source>
        <dbReference type="PROSITE" id="PS50918"/>
    </source>
</evidence>
<keyword evidence="9 12" id="KW-0833">Ubl conjugation pathway</keyword>
<evidence type="ECO:0000256" key="7">
    <source>
        <dbReference type="ARBA" id="ARBA00022723"/>
    </source>
</evidence>
<proteinExistence type="predicted"/>
<name>A0AAV6VJP5_9ARAC</name>
<dbReference type="GO" id="GO:0005634">
    <property type="term" value="C:nucleus"/>
    <property type="evidence" value="ECO:0007669"/>
    <property type="project" value="TreeGrafter"/>
</dbReference>
<evidence type="ECO:0000256" key="13">
    <source>
        <dbReference type="SAM" id="MobiDB-lite"/>
    </source>
</evidence>
<dbReference type="PROSITE" id="PS00518">
    <property type="entry name" value="ZF_RING_1"/>
    <property type="match status" value="1"/>
</dbReference>
<dbReference type="SMART" id="SM00678">
    <property type="entry name" value="WWE"/>
    <property type="match status" value="1"/>
</dbReference>
<dbReference type="PANTHER" id="PTHR13417">
    <property type="entry name" value="E3 UBIQUITIN-PROTEIN LIGASE RNF146"/>
    <property type="match status" value="1"/>
</dbReference>
<dbReference type="GO" id="GO:0006511">
    <property type="term" value="P:ubiquitin-dependent protein catabolic process"/>
    <property type="evidence" value="ECO:0007669"/>
    <property type="project" value="UniProtKB-UniRule"/>
</dbReference>
<evidence type="ECO:0000256" key="12">
    <source>
        <dbReference type="RuleBase" id="RU367115"/>
    </source>
</evidence>
<evidence type="ECO:0000256" key="9">
    <source>
        <dbReference type="ARBA" id="ARBA00022786"/>
    </source>
</evidence>
<evidence type="ECO:0000256" key="6">
    <source>
        <dbReference type="ARBA" id="ARBA00022687"/>
    </source>
</evidence>
<dbReference type="InterPro" id="IPR004170">
    <property type="entry name" value="WWE_dom"/>
</dbReference>
<evidence type="ECO:0000256" key="10">
    <source>
        <dbReference type="ARBA" id="ARBA00022833"/>
    </source>
</evidence>
<organism evidence="16 17">
    <name type="scientific">Oedothorax gibbosus</name>
    <dbReference type="NCBI Taxonomy" id="931172"/>
    <lineage>
        <taxon>Eukaryota</taxon>
        <taxon>Metazoa</taxon>
        <taxon>Ecdysozoa</taxon>
        <taxon>Arthropoda</taxon>
        <taxon>Chelicerata</taxon>
        <taxon>Arachnida</taxon>
        <taxon>Araneae</taxon>
        <taxon>Araneomorphae</taxon>
        <taxon>Entelegynae</taxon>
        <taxon>Araneoidea</taxon>
        <taxon>Linyphiidae</taxon>
        <taxon>Erigoninae</taxon>
        <taxon>Oedothorax</taxon>
    </lineage>
</organism>
<keyword evidence="8 11" id="KW-0863">Zinc-finger</keyword>
<feature type="compositionally biased region" description="Low complexity" evidence="13">
    <location>
        <begin position="175"/>
        <end position="193"/>
    </location>
</feature>
<dbReference type="Pfam" id="PF02825">
    <property type="entry name" value="WWE"/>
    <property type="match status" value="1"/>
</dbReference>
<dbReference type="SUPFAM" id="SSF117839">
    <property type="entry name" value="WWE domain"/>
    <property type="match status" value="1"/>
</dbReference>
<comment type="PTM">
    <text evidence="12">Ubiquitinated; autoubiquitinated.</text>
</comment>
<dbReference type="InterPro" id="IPR013083">
    <property type="entry name" value="Znf_RING/FYVE/PHD"/>
</dbReference>
<dbReference type="PROSITE" id="PS50089">
    <property type="entry name" value="ZF_RING_2"/>
    <property type="match status" value="1"/>
</dbReference>
<dbReference type="InterPro" id="IPR033509">
    <property type="entry name" value="RNF146"/>
</dbReference>
<evidence type="ECO:0000256" key="3">
    <source>
        <dbReference type="ARBA" id="ARBA00004906"/>
    </source>
</evidence>
<dbReference type="GO" id="GO:0061630">
    <property type="term" value="F:ubiquitin protein ligase activity"/>
    <property type="evidence" value="ECO:0007669"/>
    <property type="project" value="UniProtKB-UniRule"/>
</dbReference>
<comment type="caution">
    <text evidence="16">The sequence shown here is derived from an EMBL/GenBank/DDBJ whole genome shotgun (WGS) entry which is preliminary data.</text>
</comment>
<feature type="domain" description="WWE" evidence="15">
    <location>
        <begin position="79"/>
        <end position="157"/>
    </location>
</feature>
<evidence type="ECO:0000256" key="5">
    <source>
        <dbReference type="ARBA" id="ARBA00022679"/>
    </source>
</evidence>
<dbReference type="InterPro" id="IPR037197">
    <property type="entry name" value="WWE_dom_sf"/>
</dbReference>
<dbReference type="EMBL" id="JAFNEN010000063">
    <property type="protein sequence ID" value="KAG8196792.1"/>
    <property type="molecule type" value="Genomic_DNA"/>
</dbReference>
<evidence type="ECO:0000256" key="1">
    <source>
        <dbReference type="ARBA" id="ARBA00000900"/>
    </source>
</evidence>
<dbReference type="EC" id="2.3.2.27" evidence="12"/>
<protein>
    <recommendedName>
        <fullName evidence="12">E3 ubiquitin-protein ligase</fullName>
        <ecNumber evidence="12">2.3.2.27</ecNumber>
    </recommendedName>
</protein>
<keyword evidence="4 12" id="KW-0963">Cytoplasm</keyword>
<dbReference type="PANTHER" id="PTHR13417:SF2">
    <property type="entry name" value="E3 UBIQUITIN-PROTEIN LIGASE RNF146"/>
    <property type="match status" value="1"/>
</dbReference>
<dbReference type="Gene3D" id="3.30.720.50">
    <property type="match status" value="1"/>
</dbReference>
<dbReference type="Proteomes" id="UP000827092">
    <property type="component" value="Unassembled WGS sequence"/>
</dbReference>
<dbReference type="AlphaFoldDB" id="A0AAV6VJP5"/>
<comment type="domain">
    <text evidence="12">The WWE domain mediates non-covalent poly(ADP-ribose)-binding.</text>
</comment>
<keyword evidence="7 12" id="KW-0479">Metal-binding</keyword>
<evidence type="ECO:0000313" key="17">
    <source>
        <dbReference type="Proteomes" id="UP000827092"/>
    </source>
</evidence>
<dbReference type="Pfam" id="PF13920">
    <property type="entry name" value="zf-C3HC4_3"/>
    <property type="match status" value="1"/>
</dbReference>
<keyword evidence="10 12" id="KW-0862">Zinc</keyword>
<sequence length="193" mass="21782">MELDAKDDGVENSIVVGAEVDISSAYDCAVCLQPCNQPVKLPCGHVFCYLCVKGATQQSKRCAMCRQEIPVNFLDNPQLVAETLSTVAFEDKYQWFYEGRNGWWQYDDRTSLEIEAAYKKGDTECEVLIAGFLYVIDFQRNLQTRRCDPHRKRHIKRDLVTIPKKGIAGIRQPADTVVTTTDPDSCSSSSDEE</sequence>
<dbReference type="InterPro" id="IPR001841">
    <property type="entry name" value="Znf_RING"/>
</dbReference>
<comment type="subcellular location">
    <subcellularLocation>
        <location evidence="2 12">Cytoplasm</location>
        <location evidence="2 12">Cytosol</location>
    </subcellularLocation>
</comment>
<dbReference type="PROSITE" id="PS50918">
    <property type="entry name" value="WWE"/>
    <property type="match status" value="1"/>
</dbReference>
<dbReference type="InterPro" id="IPR044110">
    <property type="entry name" value="RING-HC_RNF146"/>
</dbReference>
<evidence type="ECO:0000256" key="2">
    <source>
        <dbReference type="ARBA" id="ARBA00004514"/>
    </source>
</evidence>
<feature type="region of interest" description="Disordered" evidence="13">
    <location>
        <begin position="172"/>
        <end position="193"/>
    </location>
</feature>
<accession>A0AAV6VJP5</accession>
<dbReference type="FunFam" id="3.30.720.50:FF:000003">
    <property type="entry name" value="E3 ubiquitin-protein ligase RNF146"/>
    <property type="match status" value="1"/>
</dbReference>
<dbReference type="GO" id="GO:0016055">
    <property type="term" value="P:Wnt signaling pathway"/>
    <property type="evidence" value="ECO:0007669"/>
    <property type="project" value="UniProtKB-KW"/>
</dbReference>
<evidence type="ECO:0000256" key="4">
    <source>
        <dbReference type="ARBA" id="ARBA00022490"/>
    </source>
</evidence>
<comment type="function">
    <text evidence="12">E3 ubiquitin-protein ligase that specifically binds poly-ADP-ribosylated proteins and mediates their ubiquitination and subsequent degradation.</text>
</comment>
<dbReference type="Gene3D" id="3.30.40.10">
    <property type="entry name" value="Zinc/RING finger domain, C3HC4 (zinc finger)"/>
    <property type="match status" value="1"/>
</dbReference>
<evidence type="ECO:0000256" key="8">
    <source>
        <dbReference type="ARBA" id="ARBA00022771"/>
    </source>
</evidence>
<feature type="domain" description="RING-type" evidence="14">
    <location>
        <begin position="28"/>
        <end position="66"/>
    </location>
</feature>
<keyword evidence="17" id="KW-1185">Reference proteome</keyword>
<gene>
    <name evidence="16" type="ORF">JTE90_027513</name>
</gene>
<dbReference type="CDD" id="cd16546">
    <property type="entry name" value="RING-HC_RNF146"/>
    <property type="match status" value="1"/>
</dbReference>